<gene>
    <name evidence="2" type="ORF">EDD52_11392</name>
</gene>
<sequence>MADPEIKSGKTGKRRLWPRLLLFVSLALNLLVIGIVAGSLALGPDRDRRAPSRDMVAPYTRALSDADRRQIGKRLRESLVSREDERGLLMADYGTVLDILRTEPLDIGALNDVLIRQSERAEQRKRAGQKIFAEWLADMSPQELSAYADRLEAELDRLATGGDRRWRRKPPRD</sequence>
<dbReference type="Pfam" id="PF13801">
    <property type="entry name" value="Metal_resist"/>
    <property type="match status" value="1"/>
</dbReference>
<protein>
    <submittedName>
        <fullName evidence="2">Putative membrane protein</fullName>
    </submittedName>
</protein>
<keyword evidence="1" id="KW-0812">Transmembrane</keyword>
<feature type="transmembrane region" description="Helical" evidence="1">
    <location>
        <begin position="20"/>
        <end position="43"/>
    </location>
</feature>
<name>A0A4R3J4K6_9RHOB</name>
<dbReference type="AlphaFoldDB" id="A0A4R3J4K6"/>
<dbReference type="RefSeq" id="WP_132246987.1">
    <property type="nucleotide sequence ID" value="NZ_SLZU01000013.1"/>
</dbReference>
<accession>A0A4R3J4K6</accession>
<proteinExistence type="predicted"/>
<evidence type="ECO:0000256" key="1">
    <source>
        <dbReference type="SAM" id="Phobius"/>
    </source>
</evidence>
<comment type="caution">
    <text evidence="2">The sequence shown here is derived from an EMBL/GenBank/DDBJ whole genome shotgun (WGS) entry which is preliminary data.</text>
</comment>
<organism evidence="2 3">
    <name type="scientific">Primorskyibacter sedentarius</name>
    <dbReference type="NCBI Taxonomy" id="745311"/>
    <lineage>
        <taxon>Bacteria</taxon>
        <taxon>Pseudomonadati</taxon>
        <taxon>Pseudomonadota</taxon>
        <taxon>Alphaproteobacteria</taxon>
        <taxon>Rhodobacterales</taxon>
        <taxon>Roseobacteraceae</taxon>
        <taxon>Primorskyibacter</taxon>
    </lineage>
</organism>
<keyword evidence="3" id="KW-1185">Reference proteome</keyword>
<dbReference type="Proteomes" id="UP000295696">
    <property type="component" value="Unassembled WGS sequence"/>
</dbReference>
<keyword evidence="1" id="KW-1133">Transmembrane helix</keyword>
<dbReference type="EMBL" id="SLZU01000013">
    <property type="protein sequence ID" value="TCS60799.1"/>
    <property type="molecule type" value="Genomic_DNA"/>
</dbReference>
<evidence type="ECO:0000313" key="2">
    <source>
        <dbReference type="EMBL" id="TCS60799.1"/>
    </source>
</evidence>
<evidence type="ECO:0000313" key="3">
    <source>
        <dbReference type="Proteomes" id="UP000295696"/>
    </source>
</evidence>
<dbReference type="OrthoDB" id="7688532at2"/>
<keyword evidence="1" id="KW-0472">Membrane</keyword>
<reference evidence="2 3" key="1">
    <citation type="submission" date="2019-03" db="EMBL/GenBank/DDBJ databases">
        <title>Genomic Encyclopedia of Type Strains, Phase IV (KMG-IV): sequencing the most valuable type-strain genomes for metagenomic binning, comparative biology and taxonomic classification.</title>
        <authorList>
            <person name="Goeker M."/>
        </authorList>
    </citation>
    <scope>NUCLEOTIDE SEQUENCE [LARGE SCALE GENOMIC DNA]</scope>
    <source>
        <strain evidence="2 3">DSM 104836</strain>
    </source>
</reference>
<dbReference type="InterPro" id="IPR025961">
    <property type="entry name" value="Metal_resist"/>
</dbReference>